<reference evidence="1 2" key="1">
    <citation type="journal article" date="2022" name="Hortic Res">
        <title>A haplotype resolved chromosomal level avocado genome allows analysis of novel avocado genes.</title>
        <authorList>
            <person name="Nath O."/>
            <person name="Fletcher S.J."/>
            <person name="Hayward A."/>
            <person name="Shaw L.M."/>
            <person name="Masouleh A.K."/>
            <person name="Furtado A."/>
            <person name="Henry R.J."/>
            <person name="Mitter N."/>
        </authorList>
    </citation>
    <scope>NUCLEOTIDE SEQUENCE [LARGE SCALE GENOMIC DNA]</scope>
    <source>
        <strain evidence="2">cv. Hass</strain>
    </source>
</reference>
<comment type="caution">
    <text evidence="1">The sequence shown here is derived from an EMBL/GenBank/DDBJ whole genome shotgun (WGS) entry which is preliminary data.</text>
</comment>
<protein>
    <submittedName>
        <fullName evidence="1">Uncharacterized protein</fullName>
    </submittedName>
</protein>
<dbReference type="EMBL" id="CM056809">
    <property type="protein sequence ID" value="KAJ8648316.1"/>
    <property type="molecule type" value="Genomic_DNA"/>
</dbReference>
<evidence type="ECO:0000313" key="1">
    <source>
        <dbReference type="EMBL" id="KAJ8648316.1"/>
    </source>
</evidence>
<keyword evidence="2" id="KW-1185">Reference proteome</keyword>
<sequence>MIRISVWHGMGANFTLYKCNVHFEPERLDGSSSEMNEFHQWKVDKIPLSSLHLVHYEMAYFHLHIGVVSWSTTWPTTCHSFSVDDWQLHTGNFFPVLGISREWSEYQLLLLLLLPLHCYSSLLLLILITTDQFEGLRNGV</sequence>
<gene>
    <name evidence="1" type="ORF">MRB53_001339</name>
</gene>
<evidence type="ECO:0000313" key="2">
    <source>
        <dbReference type="Proteomes" id="UP001234297"/>
    </source>
</evidence>
<organism evidence="1 2">
    <name type="scientific">Persea americana</name>
    <name type="common">Avocado</name>
    <dbReference type="NCBI Taxonomy" id="3435"/>
    <lineage>
        <taxon>Eukaryota</taxon>
        <taxon>Viridiplantae</taxon>
        <taxon>Streptophyta</taxon>
        <taxon>Embryophyta</taxon>
        <taxon>Tracheophyta</taxon>
        <taxon>Spermatophyta</taxon>
        <taxon>Magnoliopsida</taxon>
        <taxon>Magnoliidae</taxon>
        <taxon>Laurales</taxon>
        <taxon>Lauraceae</taxon>
        <taxon>Persea</taxon>
    </lineage>
</organism>
<dbReference type="Proteomes" id="UP001234297">
    <property type="component" value="Chromosome 1"/>
</dbReference>
<accession>A0ACC2MRJ1</accession>
<proteinExistence type="predicted"/>
<name>A0ACC2MRJ1_PERAE</name>